<feature type="binding site" evidence="5">
    <location>
        <position position="136"/>
    </location>
    <ligand>
        <name>Zn(2+)</name>
        <dbReference type="ChEBI" id="CHEBI:29105"/>
    </ligand>
</feature>
<dbReference type="InterPro" id="IPR050134">
    <property type="entry name" value="NAD-dep_sirtuin_deacylases"/>
</dbReference>
<keyword evidence="5" id="KW-0479">Metal-binding</keyword>
<dbReference type="EMBL" id="CDQK01000001">
    <property type="protein sequence ID" value="CEP20356.1"/>
    <property type="molecule type" value="Genomic_DNA"/>
</dbReference>
<evidence type="ECO:0000256" key="5">
    <source>
        <dbReference type="PROSITE-ProRule" id="PRU00236"/>
    </source>
</evidence>
<dbReference type="Gene3D" id="3.40.50.1220">
    <property type="entry name" value="TPP-binding domain"/>
    <property type="match status" value="1"/>
</dbReference>
<dbReference type="Proteomes" id="UP000038830">
    <property type="component" value="Unassembled WGS sequence"/>
</dbReference>
<dbReference type="Gene3D" id="3.30.1600.10">
    <property type="entry name" value="SIR2/SIRT2 'Small Domain"/>
    <property type="match status" value="1"/>
</dbReference>
<feature type="binding site" evidence="5">
    <location>
        <position position="141"/>
    </location>
    <ligand>
        <name>Zn(2+)</name>
        <dbReference type="ChEBI" id="CHEBI:29105"/>
    </ligand>
</feature>
<evidence type="ECO:0000256" key="6">
    <source>
        <dbReference type="SAM" id="MobiDB-lite"/>
    </source>
</evidence>
<dbReference type="GO" id="GO:0005634">
    <property type="term" value="C:nucleus"/>
    <property type="evidence" value="ECO:0007669"/>
    <property type="project" value="TreeGrafter"/>
</dbReference>
<name>A0A0H5BYC5_CYBJN</name>
<evidence type="ECO:0000256" key="3">
    <source>
        <dbReference type="ARBA" id="ARBA00022679"/>
    </source>
</evidence>
<dbReference type="GO" id="GO:0036055">
    <property type="term" value="F:protein-succinyllysine desuccinylase activity"/>
    <property type="evidence" value="ECO:0007669"/>
    <property type="project" value="InterPro"/>
</dbReference>
<feature type="binding site" evidence="5">
    <location>
        <position position="221"/>
    </location>
    <ligand>
        <name>Zn(2+)</name>
        <dbReference type="ChEBI" id="CHEBI:29105"/>
    </ligand>
</feature>
<dbReference type="PROSITE" id="PS50305">
    <property type="entry name" value="SIRTUIN"/>
    <property type="match status" value="1"/>
</dbReference>
<dbReference type="GO" id="GO:0046872">
    <property type="term" value="F:metal ion binding"/>
    <property type="evidence" value="ECO:0007669"/>
    <property type="project" value="UniProtKB-KW"/>
</dbReference>
<comment type="similarity">
    <text evidence="1">Belongs to the sirtuin family. Class I subfamily.</text>
</comment>
<dbReference type="Pfam" id="PF02146">
    <property type="entry name" value="SIR2"/>
    <property type="match status" value="1"/>
</dbReference>
<feature type="compositionally biased region" description="Polar residues" evidence="6">
    <location>
        <begin position="187"/>
        <end position="202"/>
    </location>
</feature>
<dbReference type="PANTHER" id="PTHR11085:SF10">
    <property type="entry name" value="NAD-DEPENDENT PROTEIN DEACYLASE SIRTUIN-5, MITOCHONDRIAL-RELATED"/>
    <property type="match status" value="1"/>
</dbReference>
<dbReference type="AlphaFoldDB" id="A0A0H5BYC5"/>
<feature type="binding site" evidence="5">
    <location>
        <position position="218"/>
    </location>
    <ligand>
        <name>Zn(2+)</name>
        <dbReference type="ChEBI" id="CHEBI:29105"/>
    </ligand>
</feature>
<evidence type="ECO:0000256" key="1">
    <source>
        <dbReference type="ARBA" id="ARBA00006924"/>
    </source>
</evidence>
<dbReference type="InterPro" id="IPR026591">
    <property type="entry name" value="Sirtuin_cat_small_dom_sf"/>
</dbReference>
<reference evidence="9" key="1">
    <citation type="journal article" date="2015" name="J. Biotechnol.">
        <title>The structure of the Cyberlindnera jadinii genome and its relation to Candida utilis analyzed by the occurrence of single nucleotide polymorphisms.</title>
        <authorList>
            <person name="Rupp O."/>
            <person name="Brinkrolf K."/>
            <person name="Buerth C."/>
            <person name="Kunigo M."/>
            <person name="Schneider J."/>
            <person name="Jaenicke S."/>
            <person name="Goesmann A."/>
            <person name="Puehler A."/>
            <person name="Jaeger K.-E."/>
            <person name="Ernst J.F."/>
        </authorList>
    </citation>
    <scope>NUCLEOTIDE SEQUENCE [LARGE SCALE GENOMIC DNA]</scope>
    <source>
        <strain evidence="9">ATCC 18201 / CBS 1600 / BCRC 20928 / JCM 3617 / NBRC 0987 / NRRL Y-1542</strain>
    </source>
</reference>
<feature type="region of interest" description="Disordered" evidence="6">
    <location>
        <begin position="168"/>
        <end position="206"/>
    </location>
</feature>
<evidence type="ECO:0000256" key="2">
    <source>
        <dbReference type="ARBA" id="ARBA00022491"/>
    </source>
</evidence>
<accession>A0A0H5BYC5</accession>
<dbReference type="InterPro" id="IPR027546">
    <property type="entry name" value="Sirtuin_class_III"/>
</dbReference>
<dbReference type="GO" id="GO:0017136">
    <property type="term" value="F:histone deacetylase activity, NAD-dependent"/>
    <property type="evidence" value="ECO:0007669"/>
    <property type="project" value="TreeGrafter"/>
</dbReference>
<keyword evidence="3" id="KW-0808">Transferase</keyword>
<evidence type="ECO:0000256" key="4">
    <source>
        <dbReference type="ARBA" id="ARBA00023027"/>
    </source>
</evidence>
<dbReference type="InterPro" id="IPR026590">
    <property type="entry name" value="Ssirtuin_cat_dom"/>
</dbReference>
<evidence type="ECO:0000313" key="9">
    <source>
        <dbReference type="Proteomes" id="UP000038830"/>
    </source>
</evidence>
<feature type="domain" description="Deacetylase sirtuin-type" evidence="7">
    <location>
        <begin position="1"/>
        <end position="321"/>
    </location>
</feature>
<organism evidence="8 9">
    <name type="scientific">Cyberlindnera jadinii (strain ATCC 18201 / CBS 1600 / BCRC 20928 / JCM 3617 / NBRC 0987 / NRRL Y-1542)</name>
    <name type="common">Torula yeast</name>
    <name type="synonym">Candida utilis</name>
    <dbReference type="NCBI Taxonomy" id="983966"/>
    <lineage>
        <taxon>Eukaryota</taxon>
        <taxon>Fungi</taxon>
        <taxon>Dikarya</taxon>
        <taxon>Ascomycota</taxon>
        <taxon>Saccharomycotina</taxon>
        <taxon>Saccharomycetes</taxon>
        <taxon>Phaffomycetales</taxon>
        <taxon>Phaffomycetaceae</taxon>
        <taxon>Cyberlindnera</taxon>
    </lineage>
</organism>
<feature type="active site" description="Proton acceptor" evidence="5">
    <location>
        <position position="128"/>
    </location>
</feature>
<dbReference type="InterPro" id="IPR003000">
    <property type="entry name" value="Sirtuin"/>
</dbReference>
<keyword evidence="4" id="KW-0520">NAD</keyword>
<dbReference type="PANTHER" id="PTHR11085">
    <property type="entry name" value="NAD-DEPENDENT PROTEIN DEACYLASE SIRTUIN-5, MITOCHONDRIAL-RELATED"/>
    <property type="match status" value="1"/>
</dbReference>
<sequence>MSRSVRDIADLNAFHDYLLSCKTILAVVGAGLSASSGLQTFRGSGGLWRNYSPIDLATPDAFHVDPGLVWQFYSSRRFLALKARPNKGHFALAELSRRQDVNFLTLTQNVDGLSTRARQQKDTLLELHGSLFTLRCTGFFCNYVEENNREHPLTPALGGNEDEFVRQKKRPLEDTGDSCAKKRRATETIQAESKSSSVTSSPDLKPISTITDDELPHCPKCNSLLRPGVVWFGESLPLKVIDKADEFLTSNHVDLVLVIGTSGTVWPAMGYVERVQQQGGKIAVFNTEIDEEDVRKHGGWGFKGDAAEWLPKALEPLIGTHFLPRNWKKM</sequence>
<keyword evidence="2" id="KW-0678">Repressor</keyword>
<dbReference type="CDD" id="cd01412">
    <property type="entry name" value="SIRT5_Af1_CobB"/>
    <property type="match status" value="1"/>
</dbReference>
<dbReference type="InterPro" id="IPR029035">
    <property type="entry name" value="DHS-like_NAD/FAD-binding_dom"/>
</dbReference>
<evidence type="ECO:0000259" key="7">
    <source>
        <dbReference type="PROSITE" id="PS50305"/>
    </source>
</evidence>
<keyword evidence="5" id="KW-0862">Zinc</keyword>
<evidence type="ECO:0000313" key="8">
    <source>
        <dbReference type="EMBL" id="CEP20356.1"/>
    </source>
</evidence>
<gene>
    <name evidence="8" type="ORF">BN1211_0188</name>
</gene>
<dbReference type="GO" id="GO:0070403">
    <property type="term" value="F:NAD+ binding"/>
    <property type="evidence" value="ECO:0007669"/>
    <property type="project" value="InterPro"/>
</dbReference>
<dbReference type="SUPFAM" id="SSF52467">
    <property type="entry name" value="DHS-like NAD/FAD-binding domain"/>
    <property type="match status" value="1"/>
</dbReference>
<proteinExistence type="inferred from homology"/>
<protein>
    <recommendedName>
        <fullName evidence="7">Deacetylase sirtuin-type domain-containing protein</fullName>
    </recommendedName>
</protein>
<dbReference type="GO" id="GO:0036054">
    <property type="term" value="F:protein-malonyllysine demalonylase activity"/>
    <property type="evidence" value="ECO:0007669"/>
    <property type="project" value="InterPro"/>
</dbReference>